<evidence type="ECO:0000256" key="1">
    <source>
        <dbReference type="SAM" id="MobiDB-lite"/>
    </source>
</evidence>
<feature type="non-terminal residue" evidence="2">
    <location>
        <position position="1"/>
    </location>
</feature>
<feature type="compositionally biased region" description="Basic and acidic residues" evidence="1">
    <location>
        <begin position="113"/>
        <end position="133"/>
    </location>
</feature>
<feature type="compositionally biased region" description="Basic and acidic residues" evidence="1">
    <location>
        <begin position="18"/>
        <end position="31"/>
    </location>
</feature>
<evidence type="ECO:0000313" key="2">
    <source>
        <dbReference type="EMBL" id="CAA9419692.1"/>
    </source>
</evidence>
<protein>
    <submittedName>
        <fullName evidence="2">Uncharacterized protein</fullName>
    </submittedName>
</protein>
<feature type="region of interest" description="Disordered" evidence="1">
    <location>
        <begin position="1"/>
        <end position="141"/>
    </location>
</feature>
<accession>A0A6J4PLW4</accession>
<feature type="non-terminal residue" evidence="2">
    <location>
        <position position="141"/>
    </location>
</feature>
<gene>
    <name evidence="2" type="ORF">AVDCRST_MAG64-2797</name>
</gene>
<reference evidence="2" key="1">
    <citation type="submission" date="2020-02" db="EMBL/GenBank/DDBJ databases">
        <authorList>
            <person name="Meier V. D."/>
        </authorList>
    </citation>
    <scope>NUCLEOTIDE SEQUENCE</scope>
    <source>
        <strain evidence="2">AVDCRST_MAG64</strain>
    </source>
</reference>
<feature type="compositionally biased region" description="Basic and acidic residues" evidence="1">
    <location>
        <begin position="56"/>
        <end position="72"/>
    </location>
</feature>
<feature type="compositionally biased region" description="Basic residues" evidence="1">
    <location>
        <begin position="1"/>
        <end position="17"/>
    </location>
</feature>
<proteinExistence type="predicted"/>
<dbReference type="AlphaFoldDB" id="A0A6J4PLW4"/>
<dbReference type="EMBL" id="CADCUQ010000633">
    <property type="protein sequence ID" value="CAA9419692.1"/>
    <property type="molecule type" value="Genomic_DNA"/>
</dbReference>
<feature type="compositionally biased region" description="Gly residues" evidence="1">
    <location>
        <begin position="77"/>
        <end position="88"/>
    </location>
</feature>
<feature type="compositionally biased region" description="Low complexity" evidence="1">
    <location>
        <begin position="33"/>
        <end position="43"/>
    </location>
</feature>
<organism evidence="2">
    <name type="scientific">uncultured Phycisphaerae bacterium</name>
    <dbReference type="NCBI Taxonomy" id="904963"/>
    <lineage>
        <taxon>Bacteria</taxon>
        <taxon>Pseudomonadati</taxon>
        <taxon>Planctomycetota</taxon>
        <taxon>Phycisphaerae</taxon>
        <taxon>environmental samples</taxon>
    </lineage>
</organism>
<name>A0A6J4PLW4_9BACT</name>
<sequence length="141" mass="15158">DRRPGVRRRVRVGHGHARAAERRPDRAEALGRADAVAADQGAVDPDRPVHPVPLRRAVEEGAGDPRRARTAPDRAGSGRGPESGGGGRGGDRRRTVGGRYWCRGRVGARRGRRCGDRRDRRAGAEARGRRAGPERAAVADV</sequence>